<evidence type="ECO:0000313" key="2">
    <source>
        <dbReference type="Proteomes" id="UP000327030"/>
    </source>
</evidence>
<dbReference type="EMBL" id="CP043028">
    <property type="protein sequence ID" value="QFJ53509.1"/>
    <property type="molecule type" value="Genomic_DNA"/>
</dbReference>
<organism evidence="1 2">
    <name type="scientific">Pseudobutyrivibrio xylanivorans</name>
    <dbReference type="NCBI Taxonomy" id="185007"/>
    <lineage>
        <taxon>Bacteria</taxon>
        <taxon>Bacillati</taxon>
        <taxon>Bacillota</taxon>
        <taxon>Clostridia</taxon>
        <taxon>Lachnospirales</taxon>
        <taxon>Lachnospiraceae</taxon>
        <taxon>Pseudobutyrivibrio</taxon>
    </lineage>
</organism>
<name>A0A5P6VP94_PSEXY</name>
<reference evidence="2" key="1">
    <citation type="submission" date="2019-08" db="EMBL/GenBank/DDBJ databases">
        <title>Complete Genome Sequence of the Polysaccharide-Degrading Rumen Bacterium Pseudobutyrivibrio xylanivorans MA3014.</title>
        <authorList>
            <person name="Palevich N."/>
            <person name="Maclean P.H."/>
            <person name="Kelly W.J."/>
            <person name="Leahy S.C."/>
            <person name="Rakonjac J."/>
            <person name="Attwood G.T."/>
        </authorList>
    </citation>
    <scope>NUCLEOTIDE SEQUENCE [LARGE SCALE GENOMIC DNA]</scope>
    <source>
        <strain evidence="2">MA3014</strain>
    </source>
</reference>
<dbReference type="SUPFAM" id="SSF53335">
    <property type="entry name" value="S-adenosyl-L-methionine-dependent methyltransferases"/>
    <property type="match status" value="1"/>
</dbReference>
<dbReference type="InterPro" id="IPR029063">
    <property type="entry name" value="SAM-dependent_MTases_sf"/>
</dbReference>
<dbReference type="Pfam" id="PF12847">
    <property type="entry name" value="Methyltransf_18"/>
    <property type="match status" value="1"/>
</dbReference>
<dbReference type="GO" id="GO:0160105">
    <property type="term" value="F:tRNA (adenine(22)-N1)-methyltransferase activity"/>
    <property type="evidence" value="ECO:0007669"/>
    <property type="project" value="InterPro"/>
</dbReference>
<keyword evidence="1" id="KW-0489">Methyltransferase</keyword>
<dbReference type="PANTHER" id="PTHR38451:SF1">
    <property type="entry name" value="TRNA (ADENINE(22)-N(1))-METHYLTRANSFERASE"/>
    <property type="match status" value="1"/>
</dbReference>
<protein>
    <submittedName>
        <fullName evidence="1">SAM-dependent methyltransferase</fullName>
    </submittedName>
</protein>
<dbReference type="InterPro" id="IPR006901">
    <property type="entry name" value="TrmK"/>
</dbReference>
<dbReference type="Gene3D" id="3.40.50.150">
    <property type="entry name" value="Vaccinia Virus protein VP39"/>
    <property type="match status" value="1"/>
</dbReference>
<dbReference type="CDD" id="cd02440">
    <property type="entry name" value="AdoMet_MTases"/>
    <property type="match status" value="1"/>
</dbReference>
<sequence>MIKLSPRLQIVYDMIPHCETVADVGCDHGYLSIALLENGVAKKVIPMDVNKGPLSKARENIQAAGFEAQADLRLSDGLAKLSGDEADVICICGMGGALIARIIRAGLQVAKSASCLVIEPQSEYYELRSFLMDAGFVIDDEDLISEENKIYPIIKLHYESDNAKRLSYSSAQLEYGPVIIEKAPQLLHTLLDKNESEYSSIINKLENGGVPSTEATMARCQELKEKLEIITQIKNSL</sequence>
<dbReference type="KEGG" id="pxv:FXF36_00780"/>
<gene>
    <name evidence="1" type="ORF">FXF36_00780</name>
</gene>
<dbReference type="OrthoDB" id="5881184at2"/>
<dbReference type="PIRSF" id="PIRSF018637">
    <property type="entry name" value="TrmK"/>
    <property type="match status" value="1"/>
</dbReference>
<dbReference type="AlphaFoldDB" id="A0A5P6VP94"/>
<dbReference type="PANTHER" id="PTHR38451">
    <property type="entry name" value="TRNA (ADENINE(22)-N(1))-METHYLTRANSFERASE"/>
    <property type="match status" value="1"/>
</dbReference>
<proteinExistence type="predicted"/>
<dbReference type="GO" id="GO:0032259">
    <property type="term" value="P:methylation"/>
    <property type="evidence" value="ECO:0007669"/>
    <property type="project" value="UniProtKB-KW"/>
</dbReference>
<accession>A0A5P6VP94</accession>
<dbReference type="Proteomes" id="UP000327030">
    <property type="component" value="Chromosome 1"/>
</dbReference>
<keyword evidence="1" id="KW-0808">Transferase</keyword>
<evidence type="ECO:0000313" key="1">
    <source>
        <dbReference type="EMBL" id="QFJ53509.1"/>
    </source>
</evidence>